<evidence type="ECO:0000313" key="7">
    <source>
        <dbReference type="Proteomes" id="UP000245754"/>
    </source>
</evidence>
<dbReference type="PROSITE" id="PS50931">
    <property type="entry name" value="HTH_LYSR"/>
    <property type="match status" value="1"/>
</dbReference>
<evidence type="ECO:0000256" key="1">
    <source>
        <dbReference type="ARBA" id="ARBA00009437"/>
    </source>
</evidence>
<name>A0A316ENV8_9BURK</name>
<comment type="caution">
    <text evidence="6">The sequence shown here is derived from an EMBL/GenBank/DDBJ whole genome shotgun (WGS) entry which is preliminary data.</text>
</comment>
<evidence type="ECO:0000313" key="6">
    <source>
        <dbReference type="EMBL" id="PWK33968.1"/>
    </source>
</evidence>
<evidence type="ECO:0000256" key="4">
    <source>
        <dbReference type="ARBA" id="ARBA00023163"/>
    </source>
</evidence>
<dbReference type="RefSeq" id="WP_109584044.1">
    <property type="nucleotide sequence ID" value="NZ_QGGT01000003.1"/>
</dbReference>
<dbReference type="InterPro" id="IPR036388">
    <property type="entry name" value="WH-like_DNA-bd_sf"/>
</dbReference>
<dbReference type="Gene3D" id="1.10.10.10">
    <property type="entry name" value="Winged helix-like DNA-binding domain superfamily/Winged helix DNA-binding domain"/>
    <property type="match status" value="1"/>
</dbReference>
<dbReference type="AlphaFoldDB" id="A0A316ENV8"/>
<comment type="similarity">
    <text evidence="1">Belongs to the LysR transcriptional regulatory family.</text>
</comment>
<gene>
    <name evidence="6" type="ORF">C7419_103287</name>
</gene>
<protein>
    <submittedName>
        <fullName evidence="6">LysR family transcriptional regulator</fullName>
    </submittedName>
</protein>
<dbReference type="EMBL" id="QGGT01000003">
    <property type="protein sequence ID" value="PWK33968.1"/>
    <property type="molecule type" value="Genomic_DNA"/>
</dbReference>
<dbReference type="GO" id="GO:0006351">
    <property type="term" value="P:DNA-templated transcription"/>
    <property type="evidence" value="ECO:0007669"/>
    <property type="project" value="TreeGrafter"/>
</dbReference>
<dbReference type="FunFam" id="1.10.10.10:FF:000001">
    <property type="entry name" value="LysR family transcriptional regulator"/>
    <property type="match status" value="1"/>
</dbReference>
<dbReference type="PRINTS" id="PR00039">
    <property type="entry name" value="HTHLYSR"/>
</dbReference>
<dbReference type="InterPro" id="IPR000847">
    <property type="entry name" value="LysR_HTH_N"/>
</dbReference>
<dbReference type="PANTHER" id="PTHR30537">
    <property type="entry name" value="HTH-TYPE TRANSCRIPTIONAL REGULATOR"/>
    <property type="match status" value="1"/>
</dbReference>
<keyword evidence="2" id="KW-0805">Transcription regulation</keyword>
<dbReference type="GO" id="GO:0043565">
    <property type="term" value="F:sequence-specific DNA binding"/>
    <property type="evidence" value="ECO:0007669"/>
    <property type="project" value="TreeGrafter"/>
</dbReference>
<dbReference type="InterPro" id="IPR005119">
    <property type="entry name" value="LysR_subst-bd"/>
</dbReference>
<evidence type="ECO:0000256" key="3">
    <source>
        <dbReference type="ARBA" id="ARBA00023125"/>
    </source>
</evidence>
<proteinExistence type="inferred from homology"/>
<dbReference type="InterPro" id="IPR058163">
    <property type="entry name" value="LysR-type_TF_proteobact-type"/>
</dbReference>
<feature type="domain" description="HTH lysR-type" evidence="5">
    <location>
        <begin position="1"/>
        <end position="59"/>
    </location>
</feature>
<evidence type="ECO:0000259" key="5">
    <source>
        <dbReference type="PROSITE" id="PS50931"/>
    </source>
</evidence>
<accession>A0A316ENV8</accession>
<dbReference type="PANTHER" id="PTHR30537:SF72">
    <property type="entry name" value="LYSR FAMILY TRANSCRIPTIONAL REGULATOR"/>
    <property type="match status" value="1"/>
</dbReference>
<organism evidence="6 7">
    <name type="scientific">Cupriavidus plantarum</name>
    <dbReference type="NCBI Taxonomy" id="942865"/>
    <lineage>
        <taxon>Bacteria</taxon>
        <taxon>Pseudomonadati</taxon>
        <taxon>Pseudomonadota</taxon>
        <taxon>Betaproteobacteria</taxon>
        <taxon>Burkholderiales</taxon>
        <taxon>Burkholderiaceae</taxon>
        <taxon>Cupriavidus</taxon>
    </lineage>
</organism>
<evidence type="ECO:0000256" key="2">
    <source>
        <dbReference type="ARBA" id="ARBA00023015"/>
    </source>
</evidence>
<dbReference type="Gene3D" id="3.40.190.290">
    <property type="match status" value="1"/>
</dbReference>
<dbReference type="GO" id="GO:0003700">
    <property type="term" value="F:DNA-binding transcription factor activity"/>
    <property type="evidence" value="ECO:0007669"/>
    <property type="project" value="InterPro"/>
</dbReference>
<reference evidence="6 7" key="1">
    <citation type="submission" date="2018-05" db="EMBL/GenBank/DDBJ databases">
        <title>Genomic Encyclopedia of Type Strains, Phase IV (KMG-V): Genome sequencing to study the core and pangenomes of soil and plant-associated prokaryotes.</title>
        <authorList>
            <person name="Whitman W."/>
        </authorList>
    </citation>
    <scope>NUCLEOTIDE SEQUENCE [LARGE SCALE GENOMIC DNA]</scope>
    <source>
        <strain evidence="6 7">SLV-132</strain>
    </source>
</reference>
<dbReference type="InterPro" id="IPR036390">
    <property type="entry name" value="WH_DNA-bd_sf"/>
</dbReference>
<dbReference type="Proteomes" id="UP000245754">
    <property type="component" value="Unassembled WGS sequence"/>
</dbReference>
<keyword evidence="3" id="KW-0238">DNA-binding</keyword>
<dbReference type="Pfam" id="PF03466">
    <property type="entry name" value="LysR_substrate"/>
    <property type="match status" value="1"/>
</dbReference>
<dbReference type="Pfam" id="PF00126">
    <property type="entry name" value="HTH_1"/>
    <property type="match status" value="1"/>
</dbReference>
<keyword evidence="7" id="KW-1185">Reference proteome</keyword>
<dbReference type="CDD" id="cd08422">
    <property type="entry name" value="PBP2_CrgA_like"/>
    <property type="match status" value="1"/>
</dbReference>
<sequence length="324" mass="35429">METLANLESFAKSAELRSFSEAARRLGLTPAAVSRNVATLERNLGVRLLQRSTRRITLTEAGERFLDSIGGSLDTLQSAIEETASGAAEPAGVLRVSLSPTLGQAYILPLLPDFLRRYPRVRPEWHFESRQVDLVHEGYDLAIGGGFELSPGIVARGLAPAHIVAVASPAYLQGVADIPGHPEALGQLRGIAMRSTATGRIRKWTMLGPEGEQAAVALNEDIVMNDPASVREATRLGLGVALLALPDVLTDLAEGRLVRLVPDWHADAGMISLYYASRRLLPGKTRVFVDFLIERFRRLGYAESFDATARRELRVRGSMRKQKR</sequence>
<keyword evidence="4" id="KW-0804">Transcription</keyword>
<dbReference type="SUPFAM" id="SSF53850">
    <property type="entry name" value="Periplasmic binding protein-like II"/>
    <property type="match status" value="1"/>
</dbReference>
<dbReference type="SUPFAM" id="SSF46785">
    <property type="entry name" value="Winged helix' DNA-binding domain"/>
    <property type="match status" value="1"/>
</dbReference>